<evidence type="ECO:0000313" key="3">
    <source>
        <dbReference type="Proteomes" id="UP000051757"/>
    </source>
</evidence>
<sequence>MTQSSNKSSSINANGDGIAIGNNNTVNVSKTITNITGGGKGGGGKDNDDNGAFIGLSALLLIAIAYASFQYSRHADVIHTTVIATGVAEVLIGVLLIAVRTCYGDVNRHWAREISAVVSGFALLFLGMRAHNQLPAQLIELANNSPDMKNFWCQLTRHGRSTTLHGMLSAAALALAGLLTIGNVALSTARCVLESDSRLLSTISKFSAMRWQLPVAGMLAIVAYWMQTPTEGHIQNIADAVSGLLCSRR</sequence>
<evidence type="ECO:0008006" key="4">
    <source>
        <dbReference type="Google" id="ProtNLM"/>
    </source>
</evidence>
<feature type="transmembrane region" description="Helical" evidence="1">
    <location>
        <begin position="52"/>
        <end position="71"/>
    </location>
</feature>
<name>A0A0R0AZH7_9GAMM</name>
<accession>A0A0R0AZH7</accession>
<protein>
    <recommendedName>
        <fullName evidence="4">Transmembrane protein</fullName>
    </recommendedName>
</protein>
<keyword evidence="1" id="KW-0472">Membrane</keyword>
<organism evidence="2 3">
    <name type="scientific">Stenotrophomonas beteli</name>
    <dbReference type="NCBI Taxonomy" id="3384461"/>
    <lineage>
        <taxon>Bacteria</taxon>
        <taxon>Pseudomonadati</taxon>
        <taxon>Pseudomonadota</taxon>
        <taxon>Gammaproteobacteria</taxon>
        <taxon>Lysobacterales</taxon>
        <taxon>Lysobacteraceae</taxon>
        <taxon>Stenotrophomonas</taxon>
        <taxon>Stenotrophomonas maltophilia group</taxon>
    </lineage>
</organism>
<proteinExistence type="predicted"/>
<dbReference type="AlphaFoldDB" id="A0A0R0AZH7"/>
<keyword evidence="1" id="KW-0812">Transmembrane</keyword>
<feature type="transmembrane region" description="Helical" evidence="1">
    <location>
        <begin position="77"/>
        <end position="98"/>
    </location>
</feature>
<keyword evidence="1" id="KW-1133">Transmembrane helix</keyword>
<reference evidence="2 3" key="1">
    <citation type="journal article" date="2016" name="Front. Microbiol.">
        <title>Genome Sequence of Type Strains of Genus Stenotrophomonas.</title>
        <authorList>
            <person name="Patil P.P."/>
            <person name="Midha S."/>
            <person name="Kumar S."/>
            <person name="Patil P.B."/>
        </authorList>
    </citation>
    <scope>NUCLEOTIDE SEQUENCE [LARGE SCALE GENOMIC DNA]</scope>
    <source>
        <strain evidence="2 3">LMG 978</strain>
    </source>
</reference>
<evidence type="ECO:0000313" key="2">
    <source>
        <dbReference type="EMBL" id="KRG47514.1"/>
    </source>
</evidence>
<dbReference type="EMBL" id="LLXV01000078">
    <property type="protein sequence ID" value="KRG47514.1"/>
    <property type="molecule type" value="Genomic_DNA"/>
</dbReference>
<keyword evidence="3" id="KW-1185">Reference proteome</keyword>
<gene>
    <name evidence="2" type="ORF">ARC23_18865</name>
</gene>
<comment type="caution">
    <text evidence="2">The sequence shown here is derived from an EMBL/GenBank/DDBJ whole genome shotgun (WGS) entry which is preliminary data.</text>
</comment>
<dbReference type="Proteomes" id="UP000051757">
    <property type="component" value="Unassembled WGS sequence"/>
</dbReference>
<feature type="transmembrane region" description="Helical" evidence="1">
    <location>
        <begin position="164"/>
        <end position="186"/>
    </location>
</feature>
<evidence type="ECO:0000256" key="1">
    <source>
        <dbReference type="SAM" id="Phobius"/>
    </source>
</evidence>
<feature type="transmembrane region" description="Helical" evidence="1">
    <location>
        <begin position="207"/>
        <end position="226"/>
    </location>
</feature>